<dbReference type="EMBL" id="WBJZ01000010">
    <property type="protein sequence ID" value="KAB1656780.1"/>
    <property type="molecule type" value="Genomic_DNA"/>
</dbReference>
<accession>A0A7J5BR88</accession>
<dbReference type="InterPro" id="IPR029060">
    <property type="entry name" value="PIN-like_dom_sf"/>
</dbReference>
<dbReference type="Pfam" id="PF14367">
    <property type="entry name" value="DUF4411"/>
    <property type="match status" value="1"/>
</dbReference>
<gene>
    <name evidence="1" type="ORF">F8O01_08945</name>
</gene>
<keyword evidence="2" id="KW-1185">Reference proteome</keyword>
<dbReference type="AlphaFoldDB" id="A0A7J5BR88"/>
<proteinExistence type="predicted"/>
<protein>
    <submittedName>
        <fullName evidence="1">DUF4411 family protein</fullName>
    </submittedName>
</protein>
<evidence type="ECO:0000313" key="2">
    <source>
        <dbReference type="Proteomes" id="UP000467240"/>
    </source>
</evidence>
<dbReference type="OrthoDB" id="338425at2"/>
<dbReference type="InterPro" id="IPR016541">
    <property type="entry name" value="UCP008505"/>
</dbReference>
<dbReference type="RefSeq" id="WP_158040532.1">
    <property type="nucleotide sequence ID" value="NZ_JACCFV010000001.1"/>
</dbReference>
<dbReference type="Gene3D" id="3.40.50.1010">
    <property type="entry name" value="5'-nuclease"/>
    <property type="match status" value="1"/>
</dbReference>
<reference evidence="1 2" key="1">
    <citation type="submission" date="2019-09" db="EMBL/GenBank/DDBJ databases">
        <title>Phylogeny of genus Pseudoclavibacter and closely related genus.</title>
        <authorList>
            <person name="Li Y."/>
        </authorList>
    </citation>
    <scope>NUCLEOTIDE SEQUENCE [LARGE SCALE GENOMIC DNA]</scope>
    <source>
        <strain evidence="1 2">DSM 23821</strain>
    </source>
</reference>
<dbReference type="Proteomes" id="UP000467240">
    <property type="component" value="Unassembled WGS sequence"/>
</dbReference>
<name>A0A7J5BR88_9MICO</name>
<sequence length="162" mass="18304">MYLLDTNVLIEAKNRYYAFDIAPGFWAWLDRAHDQKLACSIEAVRDELLAGNDELADWTRQHPDFFRPLDQGATRHFAPLTTWASSRDFTPAAIAAFTGTAADYLLVAYAKEHEHILVTHERPDPNAKARIFIPDACIALGVEYADTFKMLRLTGAHLDLRA</sequence>
<dbReference type="SUPFAM" id="SSF88723">
    <property type="entry name" value="PIN domain-like"/>
    <property type="match status" value="1"/>
</dbReference>
<comment type="caution">
    <text evidence="1">The sequence shown here is derived from an EMBL/GenBank/DDBJ whole genome shotgun (WGS) entry which is preliminary data.</text>
</comment>
<organism evidence="1 2">
    <name type="scientific">Pseudoclavibacter chungangensis</name>
    <dbReference type="NCBI Taxonomy" id="587635"/>
    <lineage>
        <taxon>Bacteria</taxon>
        <taxon>Bacillati</taxon>
        <taxon>Actinomycetota</taxon>
        <taxon>Actinomycetes</taxon>
        <taxon>Micrococcales</taxon>
        <taxon>Microbacteriaceae</taxon>
        <taxon>Pseudoclavibacter</taxon>
    </lineage>
</organism>
<evidence type="ECO:0000313" key="1">
    <source>
        <dbReference type="EMBL" id="KAB1656780.1"/>
    </source>
</evidence>